<feature type="compositionally biased region" description="Low complexity" evidence="2">
    <location>
        <begin position="75"/>
        <end position="109"/>
    </location>
</feature>
<gene>
    <name evidence="3" type="ORF">ADUPG1_010526</name>
</gene>
<evidence type="ECO:0000256" key="2">
    <source>
        <dbReference type="SAM" id="MobiDB-lite"/>
    </source>
</evidence>
<dbReference type="EMBL" id="BQXS01011608">
    <property type="protein sequence ID" value="GKT14630.1"/>
    <property type="molecule type" value="Genomic_DNA"/>
</dbReference>
<evidence type="ECO:0000313" key="3">
    <source>
        <dbReference type="EMBL" id="GKT14630.1"/>
    </source>
</evidence>
<organism evidence="3 4">
    <name type="scientific">Aduncisulcus paluster</name>
    <dbReference type="NCBI Taxonomy" id="2918883"/>
    <lineage>
        <taxon>Eukaryota</taxon>
        <taxon>Metamonada</taxon>
        <taxon>Carpediemonas-like organisms</taxon>
        <taxon>Aduncisulcus</taxon>
    </lineage>
</organism>
<comment type="caution">
    <text evidence="3">The sequence shown here is derived from an EMBL/GenBank/DDBJ whole genome shotgun (WGS) entry which is preliminary data.</text>
</comment>
<feature type="compositionally biased region" description="Polar residues" evidence="2">
    <location>
        <begin position="147"/>
        <end position="165"/>
    </location>
</feature>
<keyword evidence="1" id="KW-0175">Coiled coil</keyword>
<reference evidence="3" key="1">
    <citation type="submission" date="2022-03" db="EMBL/GenBank/DDBJ databases">
        <title>Draft genome sequence of Aduncisulcus paluster, a free-living microaerophilic Fornicata.</title>
        <authorList>
            <person name="Yuyama I."/>
            <person name="Kume K."/>
            <person name="Tamura T."/>
            <person name="Inagaki Y."/>
            <person name="Hashimoto T."/>
        </authorList>
    </citation>
    <scope>NUCLEOTIDE SEQUENCE</scope>
    <source>
        <strain evidence="3">NY0171</strain>
    </source>
</reference>
<feature type="compositionally biased region" description="Low complexity" evidence="2">
    <location>
        <begin position="166"/>
        <end position="190"/>
    </location>
</feature>
<dbReference type="Proteomes" id="UP001057375">
    <property type="component" value="Unassembled WGS sequence"/>
</dbReference>
<feature type="region of interest" description="Disordered" evidence="2">
    <location>
        <begin position="39"/>
        <end position="197"/>
    </location>
</feature>
<keyword evidence="4" id="KW-1185">Reference proteome</keyword>
<feature type="compositionally biased region" description="Low complexity" evidence="2">
    <location>
        <begin position="54"/>
        <end position="65"/>
    </location>
</feature>
<feature type="non-terminal residue" evidence="3">
    <location>
        <position position="379"/>
    </location>
</feature>
<protein>
    <submittedName>
        <fullName evidence="3">Uncharacterized protein</fullName>
    </submittedName>
</protein>
<feature type="coiled-coil region" evidence="1">
    <location>
        <begin position="198"/>
        <end position="272"/>
    </location>
</feature>
<evidence type="ECO:0000256" key="1">
    <source>
        <dbReference type="SAM" id="Coils"/>
    </source>
</evidence>
<feature type="compositionally biased region" description="Low complexity" evidence="2">
    <location>
        <begin position="118"/>
        <end position="142"/>
    </location>
</feature>
<evidence type="ECO:0000313" key="4">
    <source>
        <dbReference type="Proteomes" id="UP001057375"/>
    </source>
</evidence>
<name>A0ABQ5JU60_9EUKA</name>
<sequence>MDKSIAIEEKVENLIAFLVDSGLNADQMLQEFGTEEATALLPSQQSPPHDHISHFSSSSSSSSSSSPPPQPSPSSQPSKHSPSPVRASISPSKVPSSSSPPSSSIAPSSNVTEQPNYSHTPTVSHSTSTVSHSSSSISRTPTVPYPSVSSHPSNIQPQIQYITQESSLPSTTKTSPTQTSGSSSSSSRPTIGVQDRPFTVLHNKLSTLKQRLKEKEKEVAVLRGDLLSKKAQYEDNSTKMTEKYKSDIKILQEKLKEKIKECNISASQHKEELGTISKRISILERQLADEQSLFETYKSQEKSRIHITLQKERDTFKKNETARRKRWVESKTKELRISIAQTYKDKIEEIVRDHKKELLAKDTKYAEEIFHLKEELKDQ</sequence>
<accession>A0ABQ5JU60</accession>
<proteinExistence type="predicted"/>